<keyword evidence="2 4" id="KW-0547">Nucleotide-binding</keyword>
<keyword evidence="3 4" id="KW-0067">ATP-binding</keyword>
<dbReference type="EMBL" id="FNCJ01000027">
    <property type="protein sequence ID" value="SDI60362.1"/>
    <property type="molecule type" value="Genomic_DNA"/>
</dbReference>
<dbReference type="SUPFAM" id="SSF52540">
    <property type="entry name" value="P-loop containing nucleoside triphosphate hydrolases"/>
    <property type="match status" value="1"/>
</dbReference>
<evidence type="ECO:0000256" key="2">
    <source>
        <dbReference type="ARBA" id="ARBA00022741"/>
    </source>
</evidence>
<evidence type="ECO:0000313" key="6">
    <source>
        <dbReference type="EMBL" id="SDI13040.1"/>
    </source>
</evidence>
<comment type="similarity">
    <text evidence="1 4">Belongs to the AAA ATPase family.</text>
</comment>
<dbReference type="OrthoDB" id="9802352at2"/>
<evidence type="ECO:0000256" key="3">
    <source>
        <dbReference type="ARBA" id="ARBA00022840"/>
    </source>
</evidence>
<dbReference type="InterPro" id="IPR003593">
    <property type="entry name" value="AAA+_ATPase"/>
</dbReference>
<dbReference type="InterPro" id="IPR003959">
    <property type="entry name" value="ATPase_AAA_core"/>
</dbReference>
<dbReference type="PANTHER" id="PTHR23073">
    <property type="entry name" value="26S PROTEASOME REGULATORY SUBUNIT"/>
    <property type="match status" value="1"/>
</dbReference>
<dbReference type="Pfam" id="PF00004">
    <property type="entry name" value="AAA"/>
    <property type="match status" value="1"/>
</dbReference>
<dbReference type="EMBL" id="FNCJ01000017">
    <property type="protein sequence ID" value="SDI13040.1"/>
    <property type="molecule type" value="Genomic_DNA"/>
</dbReference>
<dbReference type="InterPro" id="IPR003960">
    <property type="entry name" value="ATPase_AAA_CS"/>
</dbReference>
<dbReference type="GO" id="GO:0016887">
    <property type="term" value="F:ATP hydrolysis activity"/>
    <property type="evidence" value="ECO:0007669"/>
    <property type="project" value="InterPro"/>
</dbReference>
<evidence type="ECO:0000259" key="5">
    <source>
        <dbReference type="SMART" id="SM00382"/>
    </source>
</evidence>
<name>A0A1G8LX95_9BURK</name>
<dbReference type="CDD" id="cd19481">
    <property type="entry name" value="RecA-like_protease"/>
    <property type="match status" value="1"/>
</dbReference>
<dbReference type="Proteomes" id="UP000199706">
    <property type="component" value="Unassembled WGS sequence"/>
</dbReference>
<feature type="domain" description="AAA+ ATPase" evidence="5">
    <location>
        <begin position="69"/>
        <end position="216"/>
    </location>
</feature>
<dbReference type="RefSeq" id="WP_090690605.1">
    <property type="nucleotide sequence ID" value="NZ_FNCJ01000017.1"/>
</dbReference>
<reference evidence="7 8" key="1">
    <citation type="submission" date="2016-10" db="EMBL/GenBank/DDBJ databases">
        <authorList>
            <person name="de Groot N.N."/>
        </authorList>
    </citation>
    <scope>NUCLEOTIDE SEQUENCE [LARGE SCALE GENOMIC DNA]</scope>
    <source>
        <strain evidence="7 8">LMG 2247</strain>
    </source>
</reference>
<dbReference type="AlphaFoldDB" id="A0A1G8LX95"/>
<protein>
    <submittedName>
        <fullName evidence="7">ATPase family associated with various cellular activities (AAA)</fullName>
    </submittedName>
</protein>
<dbReference type="Gene3D" id="3.40.50.300">
    <property type="entry name" value="P-loop containing nucleotide triphosphate hydrolases"/>
    <property type="match status" value="1"/>
</dbReference>
<evidence type="ECO:0000256" key="1">
    <source>
        <dbReference type="ARBA" id="ARBA00006914"/>
    </source>
</evidence>
<dbReference type="InterPro" id="IPR050221">
    <property type="entry name" value="26S_Proteasome_ATPase"/>
</dbReference>
<gene>
    <name evidence="6" type="ORF">SAMN05216466_117163</name>
    <name evidence="7" type="ORF">SAMN05216466_12772</name>
</gene>
<dbReference type="PROSITE" id="PS00674">
    <property type="entry name" value="AAA"/>
    <property type="match status" value="1"/>
</dbReference>
<evidence type="ECO:0000313" key="7">
    <source>
        <dbReference type="EMBL" id="SDI60362.1"/>
    </source>
</evidence>
<sequence>MAEASVFDVRVALPDSSITARAKTLLGFEERYTKVRNQLRLLLSANELEAWSKKHYGTKIPLVDLVKDQYPLVIFHGDVGTGKTAMAEAISNRLVAESKVEDSELFKLSSRVRGTGAVGEMGGLISDAFAEIGKSCGKTRRAVLIVDEADSLGASRSQQHSHHEDKVAVNTLIQSIDELRKYGGRVVVFFCTNRIDALDPAILRRAALVEEFSRPDDAQRKALFEGDLDALGLKSSEIATLVSATAPQKNAPGWTYSDIRTRLYPAALALAFPDHKLKYEHISSVLSTMKPSPVLA</sequence>
<proteinExistence type="inferred from homology"/>
<evidence type="ECO:0000256" key="4">
    <source>
        <dbReference type="RuleBase" id="RU003651"/>
    </source>
</evidence>
<evidence type="ECO:0000313" key="8">
    <source>
        <dbReference type="Proteomes" id="UP000199706"/>
    </source>
</evidence>
<dbReference type="SMART" id="SM00382">
    <property type="entry name" value="AAA"/>
    <property type="match status" value="1"/>
</dbReference>
<dbReference type="GO" id="GO:0005524">
    <property type="term" value="F:ATP binding"/>
    <property type="evidence" value="ECO:0007669"/>
    <property type="project" value="UniProtKB-KW"/>
</dbReference>
<accession>A0A1G8LX95</accession>
<organism evidence="7 8">
    <name type="scientific">Paraburkholderia phenazinium</name>
    <dbReference type="NCBI Taxonomy" id="60549"/>
    <lineage>
        <taxon>Bacteria</taxon>
        <taxon>Pseudomonadati</taxon>
        <taxon>Pseudomonadota</taxon>
        <taxon>Betaproteobacteria</taxon>
        <taxon>Burkholderiales</taxon>
        <taxon>Burkholderiaceae</taxon>
        <taxon>Paraburkholderia</taxon>
    </lineage>
</organism>
<dbReference type="InterPro" id="IPR027417">
    <property type="entry name" value="P-loop_NTPase"/>
</dbReference>